<gene>
    <name evidence="3" type="ORF">GE115_07005</name>
</gene>
<keyword evidence="2" id="KW-1133">Transmembrane helix</keyword>
<keyword evidence="2" id="KW-0472">Membrane</keyword>
<feature type="transmembrane region" description="Helical" evidence="2">
    <location>
        <begin position="12"/>
        <end position="40"/>
    </location>
</feature>
<feature type="region of interest" description="Disordered" evidence="1">
    <location>
        <begin position="56"/>
        <end position="81"/>
    </location>
</feature>
<evidence type="ECO:0000256" key="2">
    <source>
        <dbReference type="SAM" id="Phobius"/>
    </source>
</evidence>
<organism evidence="3 4">
    <name type="scientific">Agromyces agglutinans</name>
    <dbReference type="NCBI Taxonomy" id="2662258"/>
    <lineage>
        <taxon>Bacteria</taxon>
        <taxon>Bacillati</taxon>
        <taxon>Actinomycetota</taxon>
        <taxon>Actinomycetes</taxon>
        <taxon>Micrococcales</taxon>
        <taxon>Microbacteriaceae</taxon>
        <taxon>Agromyces</taxon>
    </lineage>
</organism>
<keyword evidence="4" id="KW-1185">Reference proteome</keyword>
<dbReference type="EMBL" id="WJIF01000003">
    <property type="protein sequence ID" value="MRG59619.1"/>
    <property type="molecule type" value="Genomic_DNA"/>
</dbReference>
<evidence type="ECO:0000256" key="1">
    <source>
        <dbReference type="SAM" id="MobiDB-lite"/>
    </source>
</evidence>
<dbReference type="AlphaFoldDB" id="A0A6I2F4V3"/>
<evidence type="ECO:0000313" key="4">
    <source>
        <dbReference type="Proteomes" id="UP000431080"/>
    </source>
</evidence>
<comment type="caution">
    <text evidence="3">The sequence shown here is derived from an EMBL/GenBank/DDBJ whole genome shotgun (WGS) entry which is preliminary data.</text>
</comment>
<proteinExistence type="predicted"/>
<dbReference type="Proteomes" id="UP000431080">
    <property type="component" value="Unassembled WGS sequence"/>
</dbReference>
<accession>A0A6I2F4V3</accession>
<dbReference type="Pfam" id="PF14012">
    <property type="entry name" value="DUF4229"/>
    <property type="match status" value="1"/>
</dbReference>
<evidence type="ECO:0000313" key="3">
    <source>
        <dbReference type="EMBL" id="MRG59619.1"/>
    </source>
</evidence>
<protein>
    <submittedName>
        <fullName evidence="3">DUF4229 domain-containing protein</fullName>
    </submittedName>
</protein>
<name>A0A6I2F4V3_9MICO</name>
<keyword evidence="2" id="KW-0812">Transmembrane</keyword>
<dbReference type="InterPro" id="IPR025323">
    <property type="entry name" value="DUF4229"/>
</dbReference>
<sequence length="81" mass="8951">MLRVLLFAVPFAVLMLAGVTWWISAVVAALFGLAASAVFLRKARDAMSRDLYTVRHRTEEPTSADDDAEDAVLDARERNAE</sequence>
<feature type="compositionally biased region" description="Acidic residues" evidence="1">
    <location>
        <begin position="62"/>
        <end position="72"/>
    </location>
</feature>
<reference evidence="3 4" key="1">
    <citation type="submission" date="2019-10" db="EMBL/GenBank/DDBJ databases">
        <authorList>
            <person name="Nie G."/>
            <person name="Ming H."/>
            <person name="Yi B."/>
        </authorList>
    </citation>
    <scope>NUCLEOTIDE SEQUENCE [LARGE SCALE GENOMIC DNA]</scope>
    <source>
        <strain evidence="3 4">CFH 90414</strain>
    </source>
</reference>